<reference evidence="2" key="1">
    <citation type="submission" date="2018-09" db="EMBL/GenBank/DDBJ databases">
        <title>Chryseolinea sp. KIS68-18 isolated from soil.</title>
        <authorList>
            <person name="Weon H.-Y."/>
            <person name="Kwon S.-W."/>
            <person name="Lee S.A."/>
        </authorList>
    </citation>
    <scope>NUCLEOTIDE SEQUENCE [LARGE SCALE GENOMIC DNA]</scope>
    <source>
        <strain evidence="2">KIS68-18</strain>
    </source>
</reference>
<evidence type="ECO:0000313" key="1">
    <source>
        <dbReference type="EMBL" id="AYB32036.1"/>
    </source>
</evidence>
<dbReference type="AlphaFoldDB" id="A0A385SNF5"/>
<gene>
    <name evidence="1" type="ORF">D4L85_16320</name>
</gene>
<sequence>MQNYFENDFLFIRYDEKNHLLILEWKLAPASPEFKEGTNMLITAFEHFKTGKLVSDIRQLGAVHPDDQQWISNDWISRAVKAGFSCSAAVLPDDVFTHMSLEGMSSQSSDQLPAKTFDNMDDAIDWIKQF</sequence>
<name>A0A385SNF5_9BACT</name>
<dbReference type="RefSeq" id="WP_119755297.1">
    <property type="nucleotide sequence ID" value="NZ_CP032382.1"/>
</dbReference>
<evidence type="ECO:0008006" key="3">
    <source>
        <dbReference type="Google" id="ProtNLM"/>
    </source>
</evidence>
<dbReference type="OrthoDB" id="882485at2"/>
<keyword evidence="2" id="KW-1185">Reference proteome</keyword>
<proteinExistence type="predicted"/>
<evidence type="ECO:0000313" key="2">
    <source>
        <dbReference type="Proteomes" id="UP000266183"/>
    </source>
</evidence>
<dbReference type="EMBL" id="CP032382">
    <property type="protein sequence ID" value="AYB32036.1"/>
    <property type="molecule type" value="Genomic_DNA"/>
</dbReference>
<protein>
    <recommendedName>
        <fullName evidence="3">STAS/SEC14 domain-containing protein</fullName>
    </recommendedName>
</protein>
<dbReference type="KEGG" id="chk:D4L85_16320"/>
<dbReference type="Proteomes" id="UP000266183">
    <property type="component" value="Chromosome"/>
</dbReference>
<accession>A0A385SNF5</accession>
<organism evidence="1 2">
    <name type="scientific">Chryseolinea soli</name>
    <dbReference type="NCBI Taxonomy" id="2321403"/>
    <lineage>
        <taxon>Bacteria</taxon>
        <taxon>Pseudomonadati</taxon>
        <taxon>Bacteroidota</taxon>
        <taxon>Cytophagia</taxon>
        <taxon>Cytophagales</taxon>
        <taxon>Fulvivirgaceae</taxon>
        <taxon>Chryseolinea</taxon>
    </lineage>
</organism>